<evidence type="ECO:0000256" key="6">
    <source>
        <dbReference type="ARBA" id="ARBA00022927"/>
    </source>
</evidence>
<evidence type="ECO:0000256" key="4">
    <source>
        <dbReference type="ARBA" id="ARBA00022519"/>
    </source>
</evidence>
<name>A0A2K9LIE8_9GAMM</name>
<gene>
    <name evidence="12" type="ORF">Kalk_06180</name>
</gene>
<dbReference type="GO" id="GO:0015031">
    <property type="term" value="P:protein transport"/>
    <property type="evidence" value="ECO:0007669"/>
    <property type="project" value="UniProtKB-KW"/>
</dbReference>
<evidence type="ECO:0000256" key="3">
    <source>
        <dbReference type="ARBA" id="ARBA00022475"/>
    </source>
</evidence>
<keyword evidence="13" id="KW-1185">Reference proteome</keyword>
<reference evidence="13" key="1">
    <citation type="submission" date="2017-08" db="EMBL/GenBank/DDBJ databases">
        <title>Direct submision.</title>
        <authorList>
            <person name="Kim S.-J."/>
            <person name="Rhee S.-K."/>
        </authorList>
    </citation>
    <scope>NUCLEOTIDE SEQUENCE [LARGE SCALE GENOMIC DNA]</scope>
    <source>
        <strain evidence="13">GI5</strain>
    </source>
</reference>
<keyword evidence="3" id="KW-1003">Cell membrane</keyword>
<organism evidence="12 13">
    <name type="scientific">Ketobacter alkanivorans</name>
    <dbReference type="NCBI Taxonomy" id="1917421"/>
    <lineage>
        <taxon>Bacteria</taxon>
        <taxon>Pseudomonadati</taxon>
        <taxon>Pseudomonadota</taxon>
        <taxon>Gammaproteobacteria</taxon>
        <taxon>Pseudomonadales</taxon>
        <taxon>Ketobacteraceae</taxon>
        <taxon>Ketobacter</taxon>
    </lineage>
</organism>
<evidence type="ECO:0000256" key="9">
    <source>
        <dbReference type="SAM" id="MobiDB-lite"/>
    </source>
</evidence>
<keyword evidence="4" id="KW-0997">Cell inner membrane</keyword>
<keyword evidence="7 10" id="KW-1133">Transmembrane helix</keyword>
<dbReference type="InterPro" id="IPR024961">
    <property type="entry name" value="T2SS_GspC_N"/>
</dbReference>
<dbReference type="KEGG" id="kak:Kalk_06180"/>
<evidence type="ECO:0000256" key="7">
    <source>
        <dbReference type="ARBA" id="ARBA00022989"/>
    </source>
</evidence>
<comment type="subcellular location">
    <subcellularLocation>
        <location evidence="1">Cell inner membrane</location>
    </subcellularLocation>
</comment>
<evidence type="ECO:0000313" key="13">
    <source>
        <dbReference type="Proteomes" id="UP000235116"/>
    </source>
</evidence>
<dbReference type="EMBL" id="CP022684">
    <property type="protein sequence ID" value="AUM12033.1"/>
    <property type="molecule type" value="Genomic_DNA"/>
</dbReference>
<evidence type="ECO:0000313" key="12">
    <source>
        <dbReference type="EMBL" id="AUM12033.1"/>
    </source>
</evidence>
<feature type="domain" description="Type II secretion system protein GspC N-terminal" evidence="11">
    <location>
        <begin position="23"/>
        <end position="163"/>
    </location>
</feature>
<keyword evidence="2" id="KW-0813">Transport</keyword>
<dbReference type="Gene3D" id="2.30.42.10">
    <property type="match status" value="1"/>
</dbReference>
<evidence type="ECO:0000256" key="2">
    <source>
        <dbReference type="ARBA" id="ARBA00022448"/>
    </source>
</evidence>
<dbReference type="Gene3D" id="2.30.30.830">
    <property type="match status" value="1"/>
</dbReference>
<accession>A0A2K9LIE8</accession>
<protein>
    <recommendedName>
        <fullName evidence="11">Type II secretion system protein GspC N-terminal domain-containing protein</fullName>
    </recommendedName>
</protein>
<evidence type="ECO:0000259" key="11">
    <source>
        <dbReference type="Pfam" id="PF11356"/>
    </source>
</evidence>
<feature type="compositionally biased region" description="Low complexity" evidence="9">
    <location>
        <begin position="169"/>
        <end position="197"/>
    </location>
</feature>
<dbReference type="InterPro" id="IPR036034">
    <property type="entry name" value="PDZ_sf"/>
</dbReference>
<evidence type="ECO:0000256" key="1">
    <source>
        <dbReference type="ARBA" id="ARBA00004533"/>
    </source>
</evidence>
<evidence type="ECO:0000256" key="8">
    <source>
        <dbReference type="ARBA" id="ARBA00023136"/>
    </source>
</evidence>
<proteinExistence type="predicted"/>
<dbReference type="AlphaFoldDB" id="A0A2K9LIE8"/>
<keyword evidence="5 10" id="KW-0812">Transmembrane</keyword>
<dbReference type="SUPFAM" id="SSF50156">
    <property type="entry name" value="PDZ domain-like"/>
    <property type="match status" value="1"/>
</dbReference>
<evidence type="ECO:0000256" key="5">
    <source>
        <dbReference type="ARBA" id="ARBA00022692"/>
    </source>
</evidence>
<evidence type="ECO:0000256" key="10">
    <source>
        <dbReference type="SAM" id="Phobius"/>
    </source>
</evidence>
<keyword evidence="6" id="KW-0653">Protein transport</keyword>
<feature type="transmembrane region" description="Helical" evidence="10">
    <location>
        <begin position="20"/>
        <end position="39"/>
    </location>
</feature>
<dbReference type="Pfam" id="PF11356">
    <property type="entry name" value="T2SSC"/>
    <property type="match status" value="1"/>
</dbReference>
<sequence length="321" mass="34533">MLTADTQLNPWVKRANSTACVILVIATAFVLVKLAYLFVDTSVGAPPLLYGQQSQIGQPMGRQDKVDTSAISMWSLFGREGQKVVKNDQPKDVDAPKTRLSLELQAVFVAPVEERSTAMIAESRKDSELYHVGDKVPGNVTLAAVFQDRVLLNRNGQLEALYFPENSKGGLTRSSGDSSSSRSRTSRSSRTSSTSGRAPNSRPGFGGDRAGITKQAQSAMAEQMVSTLRDQIAQDPGELLSQFGLASNNGRGYRVAENPNPMLAAVGAKPGDIILAVNGRNVGDPSQDVTLIEQVMQDGTVRVSMERNGRQFDSEYALPGL</sequence>
<dbReference type="Proteomes" id="UP000235116">
    <property type="component" value="Chromosome"/>
</dbReference>
<keyword evidence="8 10" id="KW-0472">Membrane</keyword>
<feature type="region of interest" description="Disordered" evidence="9">
    <location>
        <begin position="166"/>
        <end position="210"/>
    </location>
</feature>
<dbReference type="GO" id="GO:0005886">
    <property type="term" value="C:plasma membrane"/>
    <property type="evidence" value="ECO:0007669"/>
    <property type="project" value="UniProtKB-SubCell"/>
</dbReference>